<proteinExistence type="predicted"/>
<dbReference type="Proteomes" id="UP000052068">
    <property type="component" value="Unassembled WGS sequence"/>
</dbReference>
<reference evidence="1 2" key="1">
    <citation type="submission" date="2015-03" db="EMBL/GenBank/DDBJ databases">
        <title>Draft Genome Sequences of Agrobacterium nepotum Strain 39/7T (= CFBP 7436T = LMG 26435T) and Agrobacterium sp. Strain KFB 330 (= CFBP 8308 = LMG 28674).</title>
        <authorList>
            <person name="Kuzmanovic N."/>
            <person name="Pulawska J."/>
            <person name="Obradovic A."/>
        </authorList>
    </citation>
    <scope>NUCLEOTIDE SEQUENCE [LARGE SCALE GENOMIC DNA]</scope>
    <source>
        <strain evidence="1 2">39/7</strain>
    </source>
</reference>
<comment type="caution">
    <text evidence="1">The sequence shown here is derived from an EMBL/GenBank/DDBJ whole genome shotgun (WGS) entry which is preliminary data.</text>
</comment>
<dbReference type="CDD" id="cd02198">
    <property type="entry name" value="YjgH_like"/>
    <property type="match status" value="1"/>
</dbReference>
<evidence type="ECO:0000313" key="2">
    <source>
        <dbReference type="Proteomes" id="UP000052068"/>
    </source>
</evidence>
<dbReference type="InterPro" id="IPR006175">
    <property type="entry name" value="YjgF/YER057c/UK114"/>
</dbReference>
<gene>
    <name evidence="1" type="ORF">RS75_24395</name>
</gene>
<organism evidence="1 2">
    <name type="scientific">Rhizobium nepotum 39/7</name>
    <dbReference type="NCBI Taxonomy" id="1368418"/>
    <lineage>
        <taxon>Bacteria</taxon>
        <taxon>Pseudomonadati</taxon>
        <taxon>Pseudomonadota</taxon>
        <taxon>Alphaproteobacteria</taxon>
        <taxon>Hyphomicrobiales</taxon>
        <taxon>Rhizobiaceae</taxon>
        <taxon>Rhizobium/Agrobacterium group</taxon>
        <taxon>Rhizobium</taxon>
    </lineage>
</organism>
<protein>
    <submittedName>
        <fullName evidence="1">Endoribonuclease L-PSP</fullName>
    </submittedName>
</protein>
<sequence>MARRALFPAGSSRKTADQIKLSPGIISGNHVFVTGMTGSSPDGTMPVNLEEQFQQAFEKIGAVLREAGLDFDSIVEMTTYHVGLLDHFDRFCAVRSDYVSDPFPAWTAVEVAGLRREGAVVEIRVVAAIEPS</sequence>
<name>A0ABR5CK33_9HYPH</name>
<dbReference type="Gene3D" id="3.30.1330.40">
    <property type="entry name" value="RutC-like"/>
    <property type="match status" value="1"/>
</dbReference>
<dbReference type="PANTHER" id="PTHR11803">
    <property type="entry name" value="2-IMINOBUTANOATE/2-IMINOPROPANOATE DEAMINASE RIDA"/>
    <property type="match status" value="1"/>
</dbReference>
<dbReference type="Pfam" id="PF01042">
    <property type="entry name" value="Ribonuc_L-PSP"/>
    <property type="match status" value="1"/>
</dbReference>
<dbReference type="InterPro" id="IPR035959">
    <property type="entry name" value="RutC-like_sf"/>
</dbReference>
<dbReference type="EMBL" id="JWJH01000051">
    <property type="protein sequence ID" value="KJF65220.1"/>
    <property type="molecule type" value="Genomic_DNA"/>
</dbReference>
<dbReference type="SUPFAM" id="SSF55298">
    <property type="entry name" value="YjgF-like"/>
    <property type="match status" value="1"/>
</dbReference>
<keyword evidence="2" id="KW-1185">Reference proteome</keyword>
<dbReference type="PANTHER" id="PTHR11803:SF44">
    <property type="entry name" value="RUTC FAMILY PROTEIN YJGH"/>
    <property type="match status" value="1"/>
</dbReference>
<dbReference type="InterPro" id="IPR038743">
    <property type="entry name" value="YjgH-like"/>
</dbReference>
<accession>A0ABR5CK33</accession>
<evidence type="ECO:0000313" key="1">
    <source>
        <dbReference type="EMBL" id="KJF65220.1"/>
    </source>
</evidence>